<gene>
    <name evidence="3" type="ORF">CV103_21025</name>
</gene>
<dbReference type="NCBIfam" id="TIGR00251">
    <property type="entry name" value="DUF167 family protein"/>
    <property type="match status" value="1"/>
</dbReference>
<organism evidence="3 4">
    <name type="scientific">Edaphosphingomonas fennica</name>
    <dbReference type="NCBI Taxonomy" id="114404"/>
    <lineage>
        <taxon>Bacteria</taxon>
        <taxon>Pseudomonadati</taxon>
        <taxon>Pseudomonadota</taxon>
        <taxon>Alphaproteobacteria</taxon>
        <taxon>Sphingomonadales</taxon>
        <taxon>Rhizorhabdaceae</taxon>
        <taxon>Edaphosphingomonas</taxon>
    </lineage>
</organism>
<evidence type="ECO:0000313" key="3">
    <source>
        <dbReference type="EMBL" id="PTD16053.1"/>
    </source>
</evidence>
<reference evidence="3 4" key="1">
    <citation type="submission" date="2017-11" db="EMBL/GenBank/DDBJ databases">
        <title>Sphingomonas oleivorans sp. nov., isolated from oil-contaminated soil.</title>
        <authorList>
            <person name="Wang L."/>
            <person name="Chen L."/>
        </authorList>
    </citation>
    <scope>NUCLEOTIDE SEQUENCE [LARGE SCALE GENOMIC DNA]</scope>
    <source>
        <strain evidence="3 4">K101</strain>
    </source>
</reference>
<name>A0A2T4HJS8_9SPHN</name>
<dbReference type="InterPro" id="IPR036591">
    <property type="entry name" value="YggU-like_sf"/>
</dbReference>
<comment type="caution">
    <text evidence="3">The sequence shown here is derived from an EMBL/GenBank/DDBJ whole genome shotgun (WGS) entry which is preliminary data.</text>
</comment>
<dbReference type="Gene3D" id="3.30.1200.10">
    <property type="entry name" value="YggU-like"/>
    <property type="match status" value="1"/>
</dbReference>
<dbReference type="SUPFAM" id="SSF69786">
    <property type="entry name" value="YggU-like"/>
    <property type="match status" value="1"/>
</dbReference>
<dbReference type="SMART" id="SM01152">
    <property type="entry name" value="DUF167"/>
    <property type="match status" value="1"/>
</dbReference>
<evidence type="ECO:0000313" key="4">
    <source>
        <dbReference type="Proteomes" id="UP000241206"/>
    </source>
</evidence>
<keyword evidence="4" id="KW-1185">Reference proteome</keyword>
<comment type="similarity">
    <text evidence="1 2">Belongs to the UPF0235 family.</text>
</comment>
<accession>A0A2T4HJS8</accession>
<proteinExistence type="inferred from homology"/>
<dbReference type="InterPro" id="IPR003746">
    <property type="entry name" value="DUF167"/>
</dbReference>
<protein>
    <recommendedName>
        <fullName evidence="2">UPF0235 protein CV103_21025</fullName>
    </recommendedName>
</protein>
<dbReference type="AlphaFoldDB" id="A0A2T4HJS8"/>
<evidence type="ECO:0000256" key="2">
    <source>
        <dbReference type="HAMAP-Rule" id="MF_00634"/>
    </source>
</evidence>
<sequence>MPWSIAGDGVQLAVRVTPRGGRDQVAGLWRDAAGRCYLAVKVAAAPADGAANDAVRALLAKRLGLARGDVALVHGATSREKRFRLAGDPAALAKKLAELGQAE</sequence>
<evidence type="ECO:0000256" key="1">
    <source>
        <dbReference type="ARBA" id="ARBA00010364"/>
    </source>
</evidence>
<dbReference type="EMBL" id="PHHF01000082">
    <property type="protein sequence ID" value="PTD16053.1"/>
    <property type="molecule type" value="Genomic_DNA"/>
</dbReference>
<dbReference type="Pfam" id="PF02594">
    <property type="entry name" value="DUF167"/>
    <property type="match status" value="1"/>
</dbReference>
<dbReference type="HAMAP" id="MF_00634">
    <property type="entry name" value="UPF0235"/>
    <property type="match status" value="1"/>
</dbReference>
<dbReference type="Proteomes" id="UP000241206">
    <property type="component" value="Unassembled WGS sequence"/>
</dbReference>